<dbReference type="CDD" id="cd01449">
    <property type="entry name" value="TST_Repeat_2"/>
    <property type="match status" value="1"/>
</dbReference>
<dbReference type="Gene3D" id="3.40.250.10">
    <property type="entry name" value="Rhodanese-like domain"/>
    <property type="match status" value="2"/>
</dbReference>
<evidence type="ECO:0000256" key="1">
    <source>
        <dbReference type="ARBA" id="ARBA00012245"/>
    </source>
</evidence>
<dbReference type="InterPro" id="IPR036873">
    <property type="entry name" value="Rhodanese-like_dom_sf"/>
</dbReference>
<evidence type="ECO:0000259" key="4">
    <source>
        <dbReference type="PROSITE" id="PS50206"/>
    </source>
</evidence>
<dbReference type="CDD" id="cd01448">
    <property type="entry name" value="TST_Repeat_1"/>
    <property type="match status" value="1"/>
</dbReference>
<comment type="caution">
    <text evidence="5">The sequence shown here is derived from an EMBL/GenBank/DDBJ whole genome shotgun (WGS) entry which is preliminary data.</text>
</comment>
<dbReference type="AlphaFoldDB" id="A0A840QKN5"/>
<dbReference type="EC" id="2.8.1.1" evidence="1"/>
<dbReference type="Pfam" id="PF00581">
    <property type="entry name" value="Rhodanese"/>
    <property type="match status" value="2"/>
</dbReference>
<dbReference type="Proteomes" id="UP000551878">
    <property type="component" value="Unassembled WGS sequence"/>
</dbReference>
<dbReference type="PROSITE" id="PS51257">
    <property type="entry name" value="PROKAR_LIPOPROTEIN"/>
    <property type="match status" value="1"/>
</dbReference>
<sequence length="310" mass="34324">MKKLKTFSLPFLLGATLVACSENSSIDEVDEGGKGEIEAASEYENGHLLADPAWVDENQDDLVIIDVRREGYEQGHIPGAVHLTPEDIQEEKDGVSGIIQGEEEFEQVIRSAGVDDDSSVVVYDGDNSLWASRLFYGFELYGHEDVRVLNGGYAAWLADDKDISTDAPSIEEGTFTAQLNEELQASQEDVETFIQDESCLILDTRSEEEFEGETARADRGGHIPGASHLEWSEAVEDDGIATFKSAEELEEQFGTAGVDRDQTIVPYCQTNVRGAHTYFSLRLLGFENIIPYEGSWAEWGNDPDVDIQER</sequence>
<proteinExistence type="predicted"/>
<reference evidence="5 6" key="1">
    <citation type="submission" date="2020-08" db="EMBL/GenBank/DDBJ databases">
        <title>Genomic Encyclopedia of Type Strains, Phase IV (KMG-IV): sequencing the most valuable type-strain genomes for metagenomic binning, comparative biology and taxonomic classification.</title>
        <authorList>
            <person name="Goeker M."/>
        </authorList>
    </citation>
    <scope>NUCLEOTIDE SEQUENCE [LARGE SCALE GENOMIC DNA]</scope>
    <source>
        <strain evidence="5 6">DSM 24696</strain>
    </source>
</reference>
<evidence type="ECO:0000313" key="5">
    <source>
        <dbReference type="EMBL" id="MBB5171883.1"/>
    </source>
</evidence>
<dbReference type="SUPFAM" id="SSF52821">
    <property type="entry name" value="Rhodanese/Cell cycle control phosphatase"/>
    <property type="match status" value="2"/>
</dbReference>
<comment type="catalytic activity">
    <reaction evidence="3">
        <text>thiosulfate + hydrogen cyanide = thiocyanate + sulfite + 2 H(+)</text>
        <dbReference type="Rhea" id="RHEA:16881"/>
        <dbReference type="ChEBI" id="CHEBI:15378"/>
        <dbReference type="ChEBI" id="CHEBI:17359"/>
        <dbReference type="ChEBI" id="CHEBI:18022"/>
        <dbReference type="ChEBI" id="CHEBI:18407"/>
        <dbReference type="ChEBI" id="CHEBI:33542"/>
        <dbReference type="EC" id="2.8.1.1"/>
    </reaction>
</comment>
<dbReference type="InterPro" id="IPR001307">
    <property type="entry name" value="Thiosulphate_STrfase_CS"/>
</dbReference>
<evidence type="ECO:0000256" key="3">
    <source>
        <dbReference type="ARBA" id="ARBA00047549"/>
    </source>
</evidence>
<evidence type="ECO:0000256" key="2">
    <source>
        <dbReference type="ARBA" id="ARBA00022737"/>
    </source>
</evidence>
<name>A0A840QKN5_9BACI</name>
<accession>A0A840QKN5</accession>
<gene>
    <name evidence="5" type="ORF">HNQ41_000023</name>
</gene>
<dbReference type="EMBL" id="JACHHB010000001">
    <property type="protein sequence ID" value="MBB5171883.1"/>
    <property type="molecule type" value="Genomic_DNA"/>
</dbReference>
<dbReference type="PROSITE" id="PS50206">
    <property type="entry name" value="RHODANESE_3"/>
    <property type="match status" value="2"/>
</dbReference>
<dbReference type="InterPro" id="IPR001763">
    <property type="entry name" value="Rhodanese-like_dom"/>
</dbReference>
<dbReference type="PROSITE" id="PS00380">
    <property type="entry name" value="RHODANESE_1"/>
    <property type="match status" value="1"/>
</dbReference>
<feature type="domain" description="Rhodanese" evidence="4">
    <location>
        <begin position="58"/>
        <end position="165"/>
    </location>
</feature>
<keyword evidence="6" id="KW-1185">Reference proteome</keyword>
<organism evidence="5 6">
    <name type="scientific">Texcoconibacillus texcoconensis</name>
    <dbReference type="NCBI Taxonomy" id="1095777"/>
    <lineage>
        <taxon>Bacteria</taxon>
        <taxon>Bacillati</taxon>
        <taxon>Bacillota</taxon>
        <taxon>Bacilli</taxon>
        <taxon>Bacillales</taxon>
        <taxon>Bacillaceae</taxon>
        <taxon>Texcoconibacillus</taxon>
    </lineage>
</organism>
<keyword evidence="5" id="KW-0670">Pyruvate</keyword>
<keyword evidence="5" id="KW-0808">Transferase</keyword>
<dbReference type="InterPro" id="IPR051126">
    <property type="entry name" value="Thiosulfate_sulfurtransferase"/>
</dbReference>
<feature type="domain" description="Rhodanese" evidence="4">
    <location>
        <begin position="195"/>
        <end position="308"/>
    </location>
</feature>
<dbReference type="GO" id="GO:0004792">
    <property type="term" value="F:thiosulfate-cyanide sulfurtransferase activity"/>
    <property type="evidence" value="ECO:0007669"/>
    <property type="project" value="UniProtKB-EC"/>
</dbReference>
<dbReference type="RefSeq" id="WP_184662381.1">
    <property type="nucleotide sequence ID" value="NZ_JACHHB010000001.1"/>
</dbReference>
<evidence type="ECO:0000313" key="6">
    <source>
        <dbReference type="Proteomes" id="UP000551878"/>
    </source>
</evidence>
<dbReference type="SMART" id="SM00450">
    <property type="entry name" value="RHOD"/>
    <property type="match status" value="2"/>
</dbReference>
<dbReference type="PANTHER" id="PTHR43855">
    <property type="entry name" value="THIOSULFATE SULFURTRANSFERASE"/>
    <property type="match status" value="1"/>
</dbReference>
<dbReference type="PANTHER" id="PTHR43855:SF1">
    <property type="entry name" value="THIOSULFATE SULFURTRANSFERASE"/>
    <property type="match status" value="1"/>
</dbReference>
<keyword evidence="2" id="KW-0677">Repeat</keyword>
<protein>
    <recommendedName>
        <fullName evidence="1">thiosulfate sulfurtransferase</fullName>
        <ecNumber evidence="1">2.8.1.1</ecNumber>
    </recommendedName>
</protein>